<feature type="domain" description="NAD(P)-binding" evidence="2">
    <location>
        <begin position="11"/>
        <end position="179"/>
    </location>
</feature>
<dbReference type="Gene3D" id="3.40.50.720">
    <property type="entry name" value="NAD(P)-binding Rossmann-like Domain"/>
    <property type="match status" value="1"/>
</dbReference>
<dbReference type="PANTHER" id="PTHR15020">
    <property type="entry name" value="FLAVIN REDUCTASE-RELATED"/>
    <property type="match status" value="1"/>
</dbReference>
<dbReference type="SUPFAM" id="SSF51735">
    <property type="entry name" value="NAD(P)-binding Rossmann-fold domains"/>
    <property type="match status" value="1"/>
</dbReference>
<accession>A0AAN6QKE6</accession>
<reference evidence="3" key="1">
    <citation type="submission" date="2023-06" db="EMBL/GenBank/DDBJ databases">
        <title>Black Yeasts Isolated from many extreme environments.</title>
        <authorList>
            <person name="Coleine C."/>
            <person name="Stajich J.E."/>
            <person name="Selbmann L."/>
        </authorList>
    </citation>
    <scope>NUCLEOTIDE SEQUENCE</scope>
    <source>
        <strain evidence="3">CCFEE 5200</strain>
    </source>
</reference>
<comment type="caution">
    <text evidence="3">The sequence shown here is derived from an EMBL/GenBank/DDBJ whole genome shotgun (WGS) entry which is preliminary data.</text>
</comment>
<dbReference type="Pfam" id="PF13460">
    <property type="entry name" value="NAD_binding_10"/>
    <property type="match status" value="1"/>
</dbReference>
<dbReference type="AlphaFoldDB" id="A0AAN6QKE6"/>
<organism evidence="3 4">
    <name type="scientific">Friedmanniomyces endolithicus</name>
    <dbReference type="NCBI Taxonomy" id="329885"/>
    <lineage>
        <taxon>Eukaryota</taxon>
        <taxon>Fungi</taxon>
        <taxon>Dikarya</taxon>
        <taxon>Ascomycota</taxon>
        <taxon>Pezizomycotina</taxon>
        <taxon>Dothideomycetes</taxon>
        <taxon>Dothideomycetidae</taxon>
        <taxon>Mycosphaerellales</taxon>
        <taxon>Teratosphaeriaceae</taxon>
        <taxon>Friedmanniomyces</taxon>
    </lineage>
</organism>
<proteinExistence type="inferred from homology"/>
<dbReference type="PANTHER" id="PTHR15020:SF50">
    <property type="entry name" value="UPF0659 PROTEIN YMR090W"/>
    <property type="match status" value="1"/>
</dbReference>
<sequence length="273" mass="30138">MSHSALFLVLGASGGTGKHFVSQVLADGHRVRALVRTPEKLAKLVGDNNRLEVWPGSITDETIDTDKLVKGVDYVVSMLGDVNAQRTAKINTTFVKRLVPSMRQSGVRRFLYQAGGLSRPYQGQLSPLLWGIRYTLARGYAGQHEDNEAVMEYLATEGNDMEWIVHRAGIGSDGPSKGVLERSKSFSVATFVDCATYSHRLVMDDSAVHRLEVGDMLKLKRHFEDPSIFGLNKTAIRIQKPSHIILQLSASFNDMPARNVAPPPCILVDHRVS</sequence>
<dbReference type="InterPro" id="IPR016040">
    <property type="entry name" value="NAD(P)-bd_dom"/>
</dbReference>
<dbReference type="Proteomes" id="UP001175353">
    <property type="component" value="Unassembled WGS sequence"/>
</dbReference>
<dbReference type="InterPro" id="IPR036291">
    <property type="entry name" value="NAD(P)-bd_dom_sf"/>
</dbReference>
<evidence type="ECO:0000256" key="1">
    <source>
        <dbReference type="ARBA" id="ARBA00038376"/>
    </source>
</evidence>
<comment type="similarity">
    <text evidence="1">Belongs to the avfA family.</text>
</comment>
<name>A0AAN6QKE6_9PEZI</name>
<gene>
    <name evidence="3" type="ORF">LTR91_017374</name>
</gene>
<dbReference type="EMBL" id="JAUJLE010000224">
    <property type="protein sequence ID" value="KAK0966929.1"/>
    <property type="molecule type" value="Genomic_DNA"/>
</dbReference>
<evidence type="ECO:0000313" key="4">
    <source>
        <dbReference type="Proteomes" id="UP001175353"/>
    </source>
</evidence>
<evidence type="ECO:0000313" key="3">
    <source>
        <dbReference type="EMBL" id="KAK0966929.1"/>
    </source>
</evidence>
<keyword evidence="4" id="KW-1185">Reference proteome</keyword>
<evidence type="ECO:0000259" key="2">
    <source>
        <dbReference type="Pfam" id="PF13460"/>
    </source>
</evidence>
<protein>
    <recommendedName>
        <fullName evidence="2">NAD(P)-binding domain-containing protein</fullName>
    </recommendedName>
</protein>